<keyword evidence="1" id="KW-0812">Transmembrane</keyword>
<dbReference type="Proteomes" id="UP001140293">
    <property type="component" value="Unassembled WGS sequence"/>
</dbReference>
<dbReference type="EMBL" id="JACKSJ010000182">
    <property type="protein sequence ID" value="MCV7172381.1"/>
    <property type="molecule type" value="Genomic_DNA"/>
</dbReference>
<comment type="caution">
    <text evidence="2">The sequence shown here is derived from an EMBL/GenBank/DDBJ whole genome shotgun (WGS) entry which is preliminary data.</text>
</comment>
<keyword evidence="3" id="KW-1185">Reference proteome</keyword>
<feature type="transmembrane region" description="Helical" evidence="1">
    <location>
        <begin position="167"/>
        <end position="186"/>
    </location>
</feature>
<evidence type="ECO:0000313" key="2">
    <source>
        <dbReference type="EMBL" id="MCV7172381.1"/>
    </source>
</evidence>
<feature type="transmembrane region" description="Helical" evidence="1">
    <location>
        <begin position="21"/>
        <end position="43"/>
    </location>
</feature>
<dbReference type="AlphaFoldDB" id="A0A9X3BX57"/>
<protein>
    <submittedName>
        <fullName evidence="2">DUF2165 domain-containing protein</fullName>
    </submittedName>
</protein>
<reference evidence="2" key="1">
    <citation type="submission" date="2020-07" db="EMBL/GenBank/DDBJ databases">
        <authorList>
            <person name="Pettersson B.M.F."/>
            <person name="Behra P.R.K."/>
            <person name="Ramesh M."/>
            <person name="Das S."/>
            <person name="Dasgupta S."/>
            <person name="Kirsebom L.A."/>
        </authorList>
    </citation>
    <scope>NUCLEOTIDE SEQUENCE</scope>
    <source>
        <strain evidence="2">DSM 44615</strain>
    </source>
</reference>
<proteinExistence type="predicted"/>
<evidence type="ECO:0000256" key="1">
    <source>
        <dbReference type="SAM" id="Phobius"/>
    </source>
</evidence>
<feature type="transmembrane region" description="Helical" evidence="1">
    <location>
        <begin position="128"/>
        <end position="147"/>
    </location>
</feature>
<evidence type="ECO:0000313" key="3">
    <source>
        <dbReference type="Proteomes" id="UP001140293"/>
    </source>
</evidence>
<accession>A0A9X3BX57</accession>
<dbReference type="InterPro" id="IPR018681">
    <property type="entry name" value="DUF2165_transmembrane"/>
</dbReference>
<name>A0A9X3BX57_9MYCO</name>
<gene>
    <name evidence="2" type="ORF">H7I41_20915</name>
</gene>
<reference evidence="2" key="2">
    <citation type="journal article" date="2022" name="BMC Genomics">
        <title>Comparative genome analysis of mycobacteria focusing on tRNA and non-coding RNA.</title>
        <authorList>
            <person name="Behra P.R.K."/>
            <person name="Pettersson B.M.F."/>
            <person name="Ramesh M."/>
            <person name="Das S."/>
            <person name="Dasgupta S."/>
            <person name="Kirsebom L.A."/>
        </authorList>
    </citation>
    <scope>NUCLEOTIDE SEQUENCE</scope>
    <source>
        <strain evidence="2">DSM 44615</strain>
    </source>
</reference>
<dbReference type="Pfam" id="PF09933">
    <property type="entry name" value="DUF2165"/>
    <property type="match status" value="1"/>
</dbReference>
<keyword evidence="1" id="KW-1133">Transmembrane helix</keyword>
<dbReference type="RefSeq" id="WP_264014554.1">
    <property type="nucleotide sequence ID" value="NZ_JACKSJ010000182.1"/>
</dbReference>
<sequence>MKSSKTIDGADRSQPRWLAMGSPFAVGGVLVGLNALFMLLVAFGNITDFATNQAFVQHVLSMDTANFGAPAGQNLDPSVMWHAIESRPLQNAAYIGVIAWELLAGVALAAATVWWFARSARNRRRARALATIGLTMIVVLFFGGFLAVGGEWFQMWRSSDWNGSDAAFRNAVIALFALLVIHLPAAPVHDLPSTPR</sequence>
<feature type="transmembrane region" description="Helical" evidence="1">
    <location>
        <begin position="92"/>
        <end position="116"/>
    </location>
</feature>
<organism evidence="2 3">
    <name type="scientific">[Mycobacterium] manitobense</name>
    <dbReference type="NCBI Taxonomy" id="190147"/>
    <lineage>
        <taxon>Bacteria</taxon>
        <taxon>Bacillati</taxon>
        <taxon>Actinomycetota</taxon>
        <taxon>Actinomycetes</taxon>
        <taxon>Mycobacteriales</taxon>
        <taxon>Mycobacteriaceae</taxon>
        <taxon>Mycolicibacterium</taxon>
    </lineage>
</organism>
<keyword evidence="1" id="KW-0472">Membrane</keyword>